<accession>A0A6M1SPV0</accession>
<comment type="caution">
    <text evidence="2">The sequence shown here is derived from an EMBL/GenBank/DDBJ whole genome shotgun (WGS) entry which is preliminary data.</text>
</comment>
<protein>
    <submittedName>
        <fullName evidence="2">Uncharacterized protein</fullName>
    </submittedName>
</protein>
<dbReference type="EMBL" id="JAALFG010000004">
    <property type="protein sequence ID" value="NGP19150.1"/>
    <property type="molecule type" value="Genomic_DNA"/>
</dbReference>
<evidence type="ECO:0000313" key="2">
    <source>
        <dbReference type="EMBL" id="NGP19150.1"/>
    </source>
</evidence>
<keyword evidence="1" id="KW-0812">Transmembrane</keyword>
<dbReference type="RefSeq" id="WP_164535388.1">
    <property type="nucleotide sequence ID" value="NZ_JAALFG010000004.1"/>
</dbReference>
<organism evidence="2 3">
    <name type="scientific">Devosia aurantiaca</name>
    <dbReference type="NCBI Taxonomy" id="2714858"/>
    <lineage>
        <taxon>Bacteria</taxon>
        <taxon>Pseudomonadati</taxon>
        <taxon>Pseudomonadota</taxon>
        <taxon>Alphaproteobacteria</taxon>
        <taxon>Hyphomicrobiales</taxon>
        <taxon>Devosiaceae</taxon>
        <taxon>Devosia</taxon>
    </lineage>
</organism>
<evidence type="ECO:0000313" key="3">
    <source>
        <dbReference type="Proteomes" id="UP000474802"/>
    </source>
</evidence>
<dbReference type="AlphaFoldDB" id="A0A6M1SPV0"/>
<sequence>MDLLPFAFVVDLTLWSVAGYVVYRIGRRFWPDGFTDPYLVVGIFFTIGTLVTMTTFPRWAVYQP</sequence>
<dbReference type="Proteomes" id="UP000474802">
    <property type="component" value="Unassembled WGS sequence"/>
</dbReference>
<gene>
    <name evidence="2" type="ORF">G5575_17245</name>
</gene>
<reference evidence="2 3" key="1">
    <citation type="submission" date="2020-02" db="EMBL/GenBank/DDBJ databases">
        <authorList>
            <person name="Khan S.A."/>
            <person name="Jeon C.O."/>
            <person name="Chun B.H."/>
        </authorList>
    </citation>
    <scope>NUCLEOTIDE SEQUENCE [LARGE SCALE GENOMIC DNA]</scope>
    <source>
        <strain evidence="2 3">H239</strain>
    </source>
</reference>
<reference evidence="2 3" key="2">
    <citation type="submission" date="2020-03" db="EMBL/GenBank/DDBJ databases">
        <title>Devosia chinhatensis sp. nov., isolated from a hexachlorocyclohexane (HCH) dump site in India.</title>
        <authorList>
            <person name="Kumar M."/>
            <person name="Lal R."/>
        </authorList>
    </citation>
    <scope>NUCLEOTIDE SEQUENCE [LARGE SCALE GENOMIC DNA]</scope>
    <source>
        <strain evidence="2 3">H239</strain>
    </source>
</reference>
<evidence type="ECO:0000256" key="1">
    <source>
        <dbReference type="SAM" id="Phobius"/>
    </source>
</evidence>
<proteinExistence type="predicted"/>
<feature type="transmembrane region" description="Helical" evidence="1">
    <location>
        <begin position="38"/>
        <end position="60"/>
    </location>
</feature>
<feature type="transmembrane region" description="Helical" evidence="1">
    <location>
        <begin position="6"/>
        <end position="26"/>
    </location>
</feature>
<keyword evidence="1" id="KW-1133">Transmembrane helix</keyword>
<keyword evidence="1" id="KW-0472">Membrane</keyword>
<keyword evidence="3" id="KW-1185">Reference proteome</keyword>
<name>A0A6M1SPV0_9HYPH</name>